<keyword evidence="9 10" id="KW-0807">Transducer</keyword>
<comment type="similarity">
    <text evidence="10">Belongs to the insect chemoreceptor superfamily. Heteromeric odorant receptor channel (TC 1.A.69) family.</text>
</comment>
<evidence type="ECO:0000256" key="1">
    <source>
        <dbReference type="ARBA" id="ARBA00004651"/>
    </source>
</evidence>
<feature type="transmembrane region" description="Helical" evidence="10">
    <location>
        <begin position="132"/>
        <end position="157"/>
    </location>
</feature>
<feature type="transmembrane region" description="Helical" evidence="10">
    <location>
        <begin position="192"/>
        <end position="218"/>
    </location>
</feature>
<name>A0A8F4MY51_EUCSC</name>
<comment type="caution">
    <text evidence="10">Lacks conserved residue(s) required for the propagation of feature annotation.</text>
</comment>
<evidence type="ECO:0000256" key="3">
    <source>
        <dbReference type="ARBA" id="ARBA00022606"/>
    </source>
</evidence>
<proteinExistence type="evidence at transcript level"/>
<organism evidence="11">
    <name type="scientific">Eucryptorrhynchus scrobiculatus</name>
    <name type="common">Snout weevil</name>
    <name type="synonym">Eucryptorrhynchus chinensis</name>
    <dbReference type="NCBI Taxonomy" id="1552824"/>
    <lineage>
        <taxon>Eukaryota</taxon>
        <taxon>Metazoa</taxon>
        <taxon>Ecdysozoa</taxon>
        <taxon>Arthropoda</taxon>
        <taxon>Hexapoda</taxon>
        <taxon>Insecta</taxon>
        <taxon>Pterygota</taxon>
        <taxon>Neoptera</taxon>
        <taxon>Endopterygota</taxon>
        <taxon>Coleoptera</taxon>
        <taxon>Polyphaga</taxon>
        <taxon>Cucujiformia</taxon>
        <taxon>Curculionidae</taxon>
        <taxon>Cryptorhynchinae</taxon>
        <taxon>Eucryptorrhynchus</taxon>
    </lineage>
</organism>
<evidence type="ECO:0000256" key="9">
    <source>
        <dbReference type="ARBA" id="ARBA00023224"/>
    </source>
</evidence>
<feature type="transmembrane region" description="Helical" evidence="10">
    <location>
        <begin position="72"/>
        <end position="90"/>
    </location>
</feature>
<evidence type="ECO:0000256" key="4">
    <source>
        <dbReference type="ARBA" id="ARBA00022692"/>
    </source>
</evidence>
<keyword evidence="4 10" id="KW-0812">Transmembrane</keyword>
<dbReference type="GO" id="GO:0004984">
    <property type="term" value="F:olfactory receptor activity"/>
    <property type="evidence" value="ECO:0007669"/>
    <property type="project" value="InterPro"/>
</dbReference>
<dbReference type="Pfam" id="PF02949">
    <property type="entry name" value="7tm_6"/>
    <property type="match status" value="1"/>
</dbReference>
<dbReference type="EMBL" id="MW419343">
    <property type="protein sequence ID" value="QXE93208.1"/>
    <property type="molecule type" value="mRNA"/>
</dbReference>
<evidence type="ECO:0000256" key="2">
    <source>
        <dbReference type="ARBA" id="ARBA00022475"/>
    </source>
</evidence>
<keyword evidence="6 10" id="KW-1133">Transmembrane helix</keyword>
<dbReference type="PANTHER" id="PTHR21137">
    <property type="entry name" value="ODORANT RECEPTOR"/>
    <property type="match status" value="1"/>
</dbReference>
<feature type="transmembrane region" description="Helical" evidence="10">
    <location>
        <begin position="277"/>
        <end position="298"/>
    </location>
</feature>
<evidence type="ECO:0000256" key="6">
    <source>
        <dbReference type="ARBA" id="ARBA00022989"/>
    </source>
</evidence>
<dbReference type="GO" id="GO:0007165">
    <property type="term" value="P:signal transduction"/>
    <property type="evidence" value="ECO:0007669"/>
    <property type="project" value="UniProtKB-KW"/>
</dbReference>
<feature type="transmembrane region" description="Helical" evidence="10">
    <location>
        <begin position="38"/>
        <end position="60"/>
    </location>
</feature>
<dbReference type="GO" id="GO:0005549">
    <property type="term" value="F:odorant binding"/>
    <property type="evidence" value="ECO:0007669"/>
    <property type="project" value="InterPro"/>
</dbReference>
<evidence type="ECO:0000256" key="5">
    <source>
        <dbReference type="ARBA" id="ARBA00022725"/>
    </source>
</evidence>
<keyword evidence="3 10" id="KW-0716">Sensory transduction</keyword>
<keyword evidence="5 10" id="KW-0552">Olfaction</keyword>
<dbReference type="InterPro" id="IPR004117">
    <property type="entry name" value="7tm6_olfct_rcpt"/>
</dbReference>
<evidence type="ECO:0000256" key="8">
    <source>
        <dbReference type="ARBA" id="ARBA00023170"/>
    </source>
</evidence>
<protein>
    <recommendedName>
        <fullName evidence="10">Odorant receptor</fullName>
    </recommendedName>
</protein>
<keyword evidence="2" id="KW-1003">Cell membrane</keyword>
<accession>A0A8F4MY51</accession>
<sequence length="404" mass="46649">MQSEKKAPRITALLKVIMIISGTWRLPLGTSKFTENCYFLYSILAQVSIFLLWIGTLLNGLTAIKTYDFEKVFEGIGYAIIILLLLYKIFISQTQKIKDLIVQCESEHEKTYQEEPEEVKILVEANVQVLNVILYFSFLITLFAAFVLYWTGISIYLEYRNYNSTVEKPLTIPMWCPFDHNRYYGIAFFINFYMVVIGCNYSILVQILFFTLVTHAIIQLKSLGILAKNFHRYCEIDNSQSGCVQNESVITMLRHICFKHKSIISYVDLFNTSMQNVLLLEFLLNSLNIGFLIVRLLLPNQQFRVKIFVGIYGNVEIIRLFLTAWHANEVQFQSLALSDALYASNWYEQSEKAKKIIQIIMMRSRKPLNISVGPFFAMTLDSAISTMKAAYSYVTLITTMASKK</sequence>
<dbReference type="GO" id="GO:0005886">
    <property type="term" value="C:plasma membrane"/>
    <property type="evidence" value="ECO:0007669"/>
    <property type="project" value="UniProtKB-SubCell"/>
</dbReference>
<dbReference type="AlphaFoldDB" id="A0A8F4MY51"/>
<evidence type="ECO:0000313" key="11">
    <source>
        <dbReference type="EMBL" id="QXE93208.1"/>
    </source>
</evidence>
<evidence type="ECO:0000256" key="7">
    <source>
        <dbReference type="ARBA" id="ARBA00023136"/>
    </source>
</evidence>
<comment type="subcellular location">
    <subcellularLocation>
        <location evidence="1 10">Cell membrane</location>
        <topology evidence="1 10">Multi-pass membrane protein</topology>
    </subcellularLocation>
</comment>
<dbReference type="PANTHER" id="PTHR21137:SF35">
    <property type="entry name" value="ODORANT RECEPTOR 19A-RELATED"/>
    <property type="match status" value="1"/>
</dbReference>
<keyword evidence="8 10" id="KW-0675">Receptor</keyword>
<keyword evidence="7 10" id="KW-0472">Membrane</keyword>
<reference evidence="11" key="1">
    <citation type="submission" date="2020-12" db="EMBL/GenBank/DDBJ databases">
        <authorList>
            <person name="Wen X."/>
        </authorList>
    </citation>
    <scope>NUCLEOTIDE SEQUENCE</scope>
</reference>
<evidence type="ECO:0000256" key="10">
    <source>
        <dbReference type="RuleBase" id="RU351113"/>
    </source>
</evidence>